<keyword evidence="2" id="KW-0812">Transmembrane</keyword>
<keyword evidence="2" id="KW-0472">Membrane</keyword>
<name>A0A8H6MPI0_9PEZI</name>
<keyword evidence="2" id="KW-1133">Transmembrane helix</keyword>
<feature type="transmembrane region" description="Helical" evidence="2">
    <location>
        <begin position="604"/>
        <end position="627"/>
    </location>
</feature>
<feature type="transmembrane region" description="Helical" evidence="2">
    <location>
        <begin position="68"/>
        <end position="88"/>
    </location>
</feature>
<protein>
    <recommendedName>
        <fullName evidence="5">Formylmethionine deformylase-like protein</fullName>
    </recommendedName>
</protein>
<accession>A0A8H6MPI0</accession>
<dbReference type="PANTHER" id="PTHR35041:SF3">
    <property type="entry name" value="FORMYLMETHIONINE DEFORMYLASE-LIKE PROTEIN"/>
    <property type="match status" value="1"/>
</dbReference>
<reference evidence="3" key="1">
    <citation type="journal article" date="2020" name="Phytopathology">
        <title>Genome Sequence Resources of Colletotrichum truncatum, C. plurivorum, C. musicola, and C. sojae: Four Species Pathogenic to Soybean (Glycine max).</title>
        <authorList>
            <person name="Rogerio F."/>
            <person name="Boufleur T.R."/>
            <person name="Ciampi-Guillardi M."/>
            <person name="Sukno S.A."/>
            <person name="Thon M.R."/>
            <person name="Massola Junior N.S."/>
            <person name="Baroncelli R."/>
        </authorList>
    </citation>
    <scope>NUCLEOTIDE SEQUENCE</scope>
    <source>
        <strain evidence="3">LFN0074</strain>
    </source>
</reference>
<dbReference type="OrthoDB" id="5340195at2759"/>
<proteinExistence type="predicted"/>
<evidence type="ECO:0000256" key="2">
    <source>
        <dbReference type="SAM" id="Phobius"/>
    </source>
</evidence>
<organism evidence="3 4">
    <name type="scientific">Colletotrichum musicola</name>
    <dbReference type="NCBI Taxonomy" id="2175873"/>
    <lineage>
        <taxon>Eukaryota</taxon>
        <taxon>Fungi</taxon>
        <taxon>Dikarya</taxon>
        <taxon>Ascomycota</taxon>
        <taxon>Pezizomycotina</taxon>
        <taxon>Sordariomycetes</taxon>
        <taxon>Hypocreomycetidae</taxon>
        <taxon>Glomerellales</taxon>
        <taxon>Glomerellaceae</taxon>
        <taxon>Colletotrichum</taxon>
        <taxon>Colletotrichum orchidearum species complex</taxon>
    </lineage>
</organism>
<keyword evidence="4" id="KW-1185">Reference proteome</keyword>
<dbReference type="PANTHER" id="PTHR35041">
    <property type="entry name" value="MEDIATOR OF RNA POLYMERASE II TRANSCRIPTION SUBUNIT 1"/>
    <property type="match status" value="1"/>
</dbReference>
<evidence type="ECO:0000313" key="3">
    <source>
        <dbReference type="EMBL" id="KAF6803523.1"/>
    </source>
</evidence>
<evidence type="ECO:0000256" key="1">
    <source>
        <dbReference type="SAM" id="MobiDB-lite"/>
    </source>
</evidence>
<comment type="caution">
    <text evidence="3">The sequence shown here is derived from an EMBL/GenBank/DDBJ whole genome shotgun (WGS) entry which is preliminary data.</text>
</comment>
<feature type="region of interest" description="Disordered" evidence="1">
    <location>
        <begin position="18"/>
        <end position="44"/>
    </location>
</feature>
<gene>
    <name evidence="3" type="ORF">CMUS01_15064</name>
</gene>
<dbReference type="EMBL" id="WIGM01001191">
    <property type="protein sequence ID" value="KAF6803523.1"/>
    <property type="molecule type" value="Genomic_DNA"/>
</dbReference>
<evidence type="ECO:0008006" key="5">
    <source>
        <dbReference type="Google" id="ProtNLM"/>
    </source>
</evidence>
<feature type="transmembrane region" description="Helical" evidence="2">
    <location>
        <begin position="108"/>
        <end position="128"/>
    </location>
</feature>
<dbReference type="AlphaFoldDB" id="A0A8H6MPI0"/>
<sequence>MQQSDFFASVSTLEANSTRVDEARQELLPKGAESPLQPSSQEIPTDAECKMSPVSRLKAFVQEQWSPLWNMYLFLVLGTAFAFGHHAYYRSFQGGLVFDDRQLTTMRYGTVLAFAAKSCLVFAVMSAFREQMWFTFGNKFLRVTTINGLFAAPETPLSLLDIEFLREAKIAAALTIYCWASPLSVILTTSTLTTVPSQETVNATCPGVRSLNFSLRNKIIGQSRARINDLDQQALVYWNETSKNESDEHFLEYYTAPTGYYEDFFDTVTYLQEPILHQKDVYKVCEKGWNCTVEIHFVGPAFKCSEIIRGDEGPGFLQQSSGRVDIPFDVQDLAPTGNHTYIATTLLGEYANPQLEVLSGGKPTMPPPYPKHLGALRTEPIIWIGYSELKEDYNFTELLGENPDVQRPDAFTTVVIACEHFVANYTLETVYRDGVQTPNITAVDLISPIINTTYIPDRVADDGTLDETAAEPESNYILPQDTERYTRTAIYHSMGLMIRKILSGRIKGIKQSPDENNAVKVLKTNLMDPRVSLPHRNIAGLIASWYPNIFISLFARPRFQAVVWARKTDEQTGTRTTGGNSEVDYMYQCTRSRPAVKYIYNERILVSAYSVLIFLALLGVLAGTTALRRNGGVSRGTGFSSIVEATRGPILNKVDWGERKEYRSVKIGYGLLKIRDGDLKRHDRVSLVNDPAARHVRSSFGFGFEGDVDQMKAER</sequence>
<dbReference type="Proteomes" id="UP000639643">
    <property type="component" value="Unassembled WGS sequence"/>
</dbReference>
<evidence type="ECO:0000313" key="4">
    <source>
        <dbReference type="Proteomes" id="UP000639643"/>
    </source>
</evidence>